<keyword evidence="3 5" id="KW-0540">Nuclease</keyword>
<keyword evidence="2 5" id="KW-0690">Ribosome biogenesis</keyword>
<feature type="domain" description="YqgF/RNase H-like" evidence="6">
    <location>
        <begin position="13"/>
        <end position="113"/>
    </location>
</feature>
<dbReference type="EC" id="3.1.-.-" evidence="5"/>
<dbReference type="InterPro" id="IPR006641">
    <property type="entry name" value="YqgF/RNaseH-like_dom"/>
</dbReference>
<organism evidence="7 8">
    <name type="scientific">Endozoicomonas lisbonensis</name>
    <dbReference type="NCBI Taxonomy" id="3120522"/>
    <lineage>
        <taxon>Bacteria</taxon>
        <taxon>Pseudomonadati</taxon>
        <taxon>Pseudomonadota</taxon>
        <taxon>Gammaproteobacteria</taxon>
        <taxon>Oceanospirillales</taxon>
        <taxon>Endozoicomonadaceae</taxon>
        <taxon>Endozoicomonas</taxon>
    </lineage>
</organism>
<evidence type="ECO:0000256" key="3">
    <source>
        <dbReference type="ARBA" id="ARBA00022722"/>
    </source>
</evidence>
<protein>
    <recommendedName>
        <fullName evidence="5">Putative pre-16S rRNA nuclease</fullName>
        <ecNumber evidence="5">3.1.-.-</ecNumber>
    </recommendedName>
</protein>
<evidence type="ECO:0000313" key="7">
    <source>
        <dbReference type="EMBL" id="MET4757604.1"/>
    </source>
</evidence>
<dbReference type="Proteomes" id="UP001549366">
    <property type="component" value="Unassembled WGS sequence"/>
</dbReference>
<comment type="subcellular location">
    <subcellularLocation>
        <location evidence="5">Cytoplasm</location>
    </subcellularLocation>
</comment>
<dbReference type="NCBIfam" id="TIGR00250">
    <property type="entry name" value="RNAse_H_YqgF"/>
    <property type="match status" value="1"/>
</dbReference>
<dbReference type="HAMAP" id="MF_00651">
    <property type="entry name" value="Nuclease_YqgF"/>
    <property type="match status" value="1"/>
</dbReference>
<keyword evidence="1 5" id="KW-0963">Cytoplasm</keyword>
<dbReference type="InterPro" id="IPR037027">
    <property type="entry name" value="YqgF/RNaseH-like_dom_sf"/>
</dbReference>
<dbReference type="PANTHER" id="PTHR33317">
    <property type="entry name" value="POLYNUCLEOTIDYL TRANSFERASE, RIBONUCLEASE H-LIKE SUPERFAMILY PROTEIN"/>
    <property type="match status" value="1"/>
</dbReference>
<gene>
    <name evidence="7" type="ORF">V5J35_002796</name>
</gene>
<dbReference type="RefSeq" id="WP_354007748.1">
    <property type="nucleotide sequence ID" value="NZ_JBEWTA010000001.1"/>
</dbReference>
<comment type="function">
    <text evidence="5">Could be a nuclease involved in processing of the 5'-end of pre-16S rRNA.</text>
</comment>
<accession>A0ABV2SKF0</accession>
<dbReference type="InterPro" id="IPR012337">
    <property type="entry name" value="RNaseH-like_sf"/>
</dbReference>
<dbReference type="CDD" id="cd16964">
    <property type="entry name" value="YqgF"/>
    <property type="match status" value="1"/>
</dbReference>
<dbReference type="InterPro" id="IPR005227">
    <property type="entry name" value="YqgF"/>
</dbReference>
<evidence type="ECO:0000256" key="5">
    <source>
        <dbReference type="HAMAP-Rule" id="MF_00651"/>
    </source>
</evidence>
<dbReference type="SUPFAM" id="SSF53098">
    <property type="entry name" value="Ribonuclease H-like"/>
    <property type="match status" value="1"/>
</dbReference>
<evidence type="ECO:0000256" key="1">
    <source>
        <dbReference type="ARBA" id="ARBA00022490"/>
    </source>
</evidence>
<comment type="similarity">
    <text evidence="5">Belongs to the YqgF HJR family.</text>
</comment>
<sequence>MTTSSVSSVSSVKTILGFDFGTKNIGVAVGQAITRTATALPQLKARDGIPDWNKVEALINEWQPDAVVVGIPLNMDGSESQMSLRARKFGKRLHGRFNLPFFEADERLSSFEAKDWADKLGHSKHYGSNPVDGMAAQIILEGWMNDENNPVL</sequence>
<evidence type="ECO:0000313" key="8">
    <source>
        <dbReference type="Proteomes" id="UP001549366"/>
    </source>
</evidence>
<dbReference type="PANTHER" id="PTHR33317:SF4">
    <property type="entry name" value="POLYNUCLEOTIDYL TRANSFERASE, RIBONUCLEASE H-LIKE SUPERFAMILY PROTEIN"/>
    <property type="match status" value="1"/>
</dbReference>
<dbReference type="EMBL" id="JBEWTB010000002">
    <property type="protein sequence ID" value="MET4757604.1"/>
    <property type="molecule type" value="Genomic_DNA"/>
</dbReference>
<comment type="caution">
    <text evidence="7">The sequence shown here is derived from an EMBL/GenBank/DDBJ whole genome shotgun (WGS) entry which is preliminary data.</text>
</comment>
<name>A0ABV2SKF0_9GAMM</name>
<keyword evidence="8" id="KW-1185">Reference proteome</keyword>
<reference evidence="7 8" key="1">
    <citation type="submission" date="2024-06" db="EMBL/GenBank/DDBJ databases">
        <title>Genomic Encyclopedia of Type Strains, Phase V (KMG-V): Genome sequencing to study the core and pangenomes of soil and plant-associated prokaryotes.</title>
        <authorList>
            <person name="Whitman W."/>
        </authorList>
    </citation>
    <scope>NUCLEOTIDE SEQUENCE [LARGE SCALE GENOMIC DNA]</scope>
    <source>
        <strain evidence="7 8">NE40</strain>
    </source>
</reference>
<evidence type="ECO:0000259" key="6">
    <source>
        <dbReference type="SMART" id="SM00732"/>
    </source>
</evidence>
<dbReference type="Gene3D" id="3.30.420.140">
    <property type="entry name" value="YqgF/RNase H-like domain"/>
    <property type="match status" value="1"/>
</dbReference>
<evidence type="ECO:0000256" key="2">
    <source>
        <dbReference type="ARBA" id="ARBA00022517"/>
    </source>
</evidence>
<keyword evidence="4 5" id="KW-0378">Hydrolase</keyword>
<evidence type="ECO:0000256" key="4">
    <source>
        <dbReference type="ARBA" id="ARBA00022801"/>
    </source>
</evidence>
<dbReference type="SMART" id="SM00732">
    <property type="entry name" value="YqgFc"/>
    <property type="match status" value="1"/>
</dbReference>
<proteinExistence type="inferred from homology"/>
<dbReference type="GO" id="GO:0016787">
    <property type="term" value="F:hydrolase activity"/>
    <property type="evidence" value="ECO:0007669"/>
    <property type="project" value="UniProtKB-KW"/>
</dbReference>
<dbReference type="Pfam" id="PF03652">
    <property type="entry name" value="RuvX"/>
    <property type="match status" value="1"/>
</dbReference>